<evidence type="ECO:0000313" key="2">
    <source>
        <dbReference type="Proteomes" id="UP000677537"/>
    </source>
</evidence>
<organism evidence="1 2">
    <name type="scientific">Roseomonas indoligenes</name>
    <dbReference type="NCBI Taxonomy" id="2820811"/>
    <lineage>
        <taxon>Bacteria</taxon>
        <taxon>Pseudomonadati</taxon>
        <taxon>Pseudomonadota</taxon>
        <taxon>Alphaproteobacteria</taxon>
        <taxon>Acetobacterales</taxon>
        <taxon>Roseomonadaceae</taxon>
        <taxon>Roseomonas</taxon>
    </lineage>
</organism>
<dbReference type="AlphaFoldDB" id="A0A940MX68"/>
<proteinExistence type="predicted"/>
<protein>
    <submittedName>
        <fullName evidence="1">Uncharacterized protein</fullName>
    </submittedName>
</protein>
<comment type="caution">
    <text evidence="1">The sequence shown here is derived from an EMBL/GenBank/DDBJ whole genome shotgun (WGS) entry which is preliminary data.</text>
</comment>
<dbReference type="RefSeq" id="WP_209371397.1">
    <property type="nucleotide sequence ID" value="NZ_JAGIZA010000003.1"/>
</dbReference>
<reference evidence="1" key="1">
    <citation type="submission" date="2021-03" db="EMBL/GenBank/DDBJ databases">
        <authorList>
            <person name="So Y."/>
        </authorList>
    </citation>
    <scope>NUCLEOTIDE SEQUENCE</scope>
    <source>
        <strain evidence="1">SG15</strain>
    </source>
</reference>
<dbReference type="EMBL" id="JAGIZA010000003">
    <property type="protein sequence ID" value="MBP0492136.1"/>
    <property type="molecule type" value="Genomic_DNA"/>
</dbReference>
<keyword evidence="2" id="KW-1185">Reference proteome</keyword>
<sequence>MAHHKRGRARNRRACCKMCKGWKVNGHGKDRVEAEAIGSFRRRLGARLDMREAMRCA</sequence>
<accession>A0A940MX68</accession>
<name>A0A940MX68_9PROT</name>
<evidence type="ECO:0000313" key="1">
    <source>
        <dbReference type="EMBL" id="MBP0492136.1"/>
    </source>
</evidence>
<dbReference type="Proteomes" id="UP000677537">
    <property type="component" value="Unassembled WGS sequence"/>
</dbReference>
<gene>
    <name evidence="1" type="ORF">J5Y10_05020</name>
</gene>